<dbReference type="SMART" id="SM00697">
    <property type="entry name" value="DM8"/>
    <property type="match status" value="1"/>
</dbReference>
<evidence type="ECO:0000313" key="1">
    <source>
        <dbReference type="Proteomes" id="UP000515162"/>
    </source>
</evidence>
<dbReference type="AlphaFoldDB" id="A0A6P8JKL1"/>
<dbReference type="Proteomes" id="UP000515162">
    <property type="component" value="Chromosome 2R"/>
</dbReference>
<sequence length="156" mass="18142">MGSKAKEQKTKAVCLGLELKYNRSNVEYFGLVPGESSMMMINSTKWFKNIFLDNRIENAGSNRTIYNIKNLAICNFLNNRLMSKVYSVIYEGFVGNSTVFRCPVQPGVYYLSNSVREVEVPMFHPPGMFRLYVKLKAEKEGNMLTELNWRYRVRRI</sequence>
<reference evidence="2" key="1">
    <citation type="submission" date="2025-08" db="UniProtKB">
        <authorList>
            <consortium name="RefSeq"/>
        </authorList>
    </citation>
    <scope>IDENTIFICATION</scope>
    <source>
        <strain evidence="2">Mau12</strain>
        <tissue evidence="2">Whole Body</tissue>
    </source>
</reference>
<name>A0A6P8JKL1_DROMA</name>
<dbReference type="PANTHER" id="PTHR20898:SF1">
    <property type="entry name" value="MD-2-RELATED LIPID-RECOGNITION DOMAIN-CONTAINING PROTEIN"/>
    <property type="match status" value="1"/>
</dbReference>
<proteinExistence type="predicted"/>
<accession>A0A6P8JKL1</accession>
<keyword evidence="1" id="KW-1185">Reference proteome</keyword>
<dbReference type="PANTHER" id="PTHR20898">
    <property type="entry name" value="DAEDALUS ON 3-RELATED-RELATED"/>
    <property type="match status" value="1"/>
</dbReference>
<dbReference type="GeneID" id="117138431"/>
<dbReference type="InterPro" id="IPR010512">
    <property type="entry name" value="DUF1091"/>
</dbReference>
<dbReference type="Pfam" id="PF06477">
    <property type="entry name" value="DUF1091"/>
    <property type="match status" value="1"/>
</dbReference>
<gene>
    <name evidence="2" type="primary">LOC117138431</name>
</gene>
<organism evidence="1 2">
    <name type="scientific">Drosophila mauritiana</name>
    <name type="common">Fruit fly</name>
    <dbReference type="NCBI Taxonomy" id="7226"/>
    <lineage>
        <taxon>Eukaryota</taxon>
        <taxon>Metazoa</taxon>
        <taxon>Ecdysozoa</taxon>
        <taxon>Arthropoda</taxon>
        <taxon>Hexapoda</taxon>
        <taxon>Insecta</taxon>
        <taxon>Pterygota</taxon>
        <taxon>Neoptera</taxon>
        <taxon>Endopterygota</taxon>
        <taxon>Diptera</taxon>
        <taxon>Brachycera</taxon>
        <taxon>Muscomorpha</taxon>
        <taxon>Ephydroidea</taxon>
        <taxon>Drosophilidae</taxon>
        <taxon>Drosophila</taxon>
        <taxon>Sophophora</taxon>
    </lineage>
</organism>
<dbReference type="RefSeq" id="XP_033156430.1">
    <property type="nucleotide sequence ID" value="XM_033300539.1"/>
</dbReference>
<evidence type="ECO:0000313" key="2">
    <source>
        <dbReference type="RefSeq" id="XP_033156430.1"/>
    </source>
</evidence>
<protein>
    <submittedName>
        <fullName evidence="2">Uncharacterized protein LOC117138431</fullName>
    </submittedName>
</protein>